<accession>A0A1C7MS11</accession>
<dbReference type="InterPro" id="IPR047150">
    <property type="entry name" value="SGT"/>
</dbReference>
<dbReference type="AlphaFoldDB" id="A0A1C7MS11"/>
<comment type="caution">
    <text evidence="4">The sequence shown here is derived from an EMBL/GenBank/DDBJ whole genome shotgun (WGS) entry which is preliminary data.</text>
</comment>
<gene>
    <name evidence="4" type="primary">SGTB_0</name>
    <name evidence="4" type="ORF">A0H81_00374</name>
</gene>
<keyword evidence="2" id="KW-0802">TPR repeat</keyword>
<dbReference type="OMA" id="KRIWEFS"/>
<dbReference type="PANTHER" id="PTHR45831:SF2">
    <property type="entry name" value="LD24721P"/>
    <property type="match status" value="1"/>
</dbReference>
<evidence type="ECO:0000313" key="5">
    <source>
        <dbReference type="Proteomes" id="UP000092993"/>
    </source>
</evidence>
<protein>
    <submittedName>
        <fullName evidence="4">Small glutamine-rich tetratricopeptide repeat-containing protein beta</fullName>
    </submittedName>
</protein>
<dbReference type="InterPro" id="IPR011990">
    <property type="entry name" value="TPR-like_helical_dom_sf"/>
</dbReference>
<evidence type="ECO:0000256" key="2">
    <source>
        <dbReference type="ARBA" id="ARBA00022803"/>
    </source>
</evidence>
<dbReference type="GO" id="GO:0006620">
    <property type="term" value="P:post-translational protein targeting to endoplasmic reticulum membrane"/>
    <property type="evidence" value="ECO:0007669"/>
    <property type="project" value="TreeGrafter"/>
</dbReference>
<dbReference type="Gene3D" id="1.25.40.10">
    <property type="entry name" value="Tetratricopeptide repeat domain"/>
    <property type="match status" value="1"/>
</dbReference>
<keyword evidence="5" id="KW-1185">Reference proteome</keyword>
<feature type="region of interest" description="Disordered" evidence="3">
    <location>
        <begin position="1"/>
        <end position="23"/>
    </location>
</feature>
<dbReference type="InterPro" id="IPR019734">
    <property type="entry name" value="TPR_rpt"/>
</dbReference>
<evidence type="ECO:0000256" key="3">
    <source>
        <dbReference type="SAM" id="MobiDB-lite"/>
    </source>
</evidence>
<dbReference type="GO" id="GO:0016020">
    <property type="term" value="C:membrane"/>
    <property type="evidence" value="ECO:0007669"/>
    <property type="project" value="TreeGrafter"/>
</dbReference>
<dbReference type="GO" id="GO:0072380">
    <property type="term" value="C:TRC complex"/>
    <property type="evidence" value="ECO:0007669"/>
    <property type="project" value="TreeGrafter"/>
</dbReference>
<organism evidence="4 5">
    <name type="scientific">Grifola frondosa</name>
    <name type="common">Maitake</name>
    <name type="synonym">Polyporus frondosus</name>
    <dbReference type="NCBI Taxonomy" id="5627"/>
    <lineage>
        <taxon>Eukaryota</taxon>
        <taxon>Fungi</taxon>
        <taxon>Dikarya</taxon>
        <taxon>Basidiomycota</taxon>
        <taxon>Agaricomycotina</taxon>
        <taxon>Agaricomycetes</taxon>
        <taxon>Polyporales</taxon>
        <taxon>Grifolaceae</taxon>
        <taxon>Grifola</taxon>
    </lineage>
</organism>
<name>A0A1C7MS11_GRIFR</name>
<dbReference type="Proteomes" id="UP000092993">
    <property type="component" value="Unassembled WGS sequence"/>
</dbReference>
<evidence type="ECO:0000256" key="1">
    <source>
        <dbReference type="ARBA" id="ARBA00022737"/>
    </source>
</evidence>
<dbReference type="PANTHER" id="PTHR45831">
    <property type="entry name" value="LD24721P"/>
    <property type="match status" value="1"/>
</dbReference>
<proteinExistence type="predicted"/>
<dbReference type="EMBL" id="LUGG01000001">
    <property type="protein sequence ID" value="OBZ79655.1"/>
    <property type="molecule type" value="Genomic_DNA"/>
</dbReference>
<reference evidence="4 5" key="1">
    <citation type="submission" date="2016-03" db="EMBL/GenBank/DDBJ databases">
        <title>Whole genome sequencing of Grifola frondosa 9006-11.</title>
        <authorList>
            <person name="Min B."/>
            <person name="Park H."/>
            <person name="Kim J.-G."/>
            <person name="Cho H."/>
            <person name="Oh Y.-L."/>
            <person name="Kong W.-S."/>
            <person name="Choi I.-G."/>
        </authorList>
    </citation>
    <scope>NUCLEOTIDE SEQUENCE [LARGE SCALE GENOMIC DNA]</scope>
    <source>
        <strain evidence="4 5">9006-11</strain>
    </source>
</reference>
<dbReference type="GO" id="GO:0060090">
    <property type="term" value="F:molecular adaptor activity"/>
    <property type="evidence" value="ECO:0007669"/>
    <property type="project" value="TreeGrafter"/>
</dbReference>
<dbReference type="STRING" id="5627.A0A1C7MS11"/>
<keyword evidence="1" id="KW-0677">Repeat</keyword>
<sequence>MRMFGNCRKRGLATDSRMPDNPKDKAAQLKAEGNALFVQREYALAYHKYGDTIECDGENAILYANRAACSLAMRKYLDAASDASKATKLDPDYPKAWARLATAQAGLQEIENSIESWKKALAALPVMNLNDKKQEEAKKESASVPFPLIPSINLNQMPWSRALAMIPEAIQSGQGGRTSAWVIGGAYNDFAKGVEMMKQLQEHPLSGTRGPKVLVGKLGAIAEITNGIMRDERVFHMPESDWITKYNKQMEFECAKWKAWTEGGVQAVIDGAQERLRNGGWNDVRPAIATTVRAYIMRAFLESGLRSNHQLSSELYGRVVEILEWGRRAWKDVSRDDRGVVFEDSFLRGVRSMRLEVQMMGYAQDPGPNSKFPLADLLEDAQDMIREMETATDDQPTDCDPGFLMSFWLYPKGRAAAMIGFYHAQMASQCIKDGEEDEVIRDHFVKAAASYVDAATTYPPDDENHVWFLHCALQAMYSCGAPVTVFLSTVKRLRLAIPDMNKIWEFSVNSPMHLHENAIQRDLELEKVIQEKLEKGEYTLDSIIAPQPER</sequence>
<dbReference type="OrthoDB" id="2423701at2759"/>
<dbReference type="SMART" id="SM00028">
    <property type="entry name" value="TPR"/>
    <property type="match status" value="3"/>
</dbReference>
<dbReference type="SUPFAM" id="SSF48452">
    <property type="entry name" value="TPR-like"/>
    <property type="match status" value="1"/>
</dbReference>
<evidence type="ECO:0000313" key="4">
    <source>
        <dbReference type="EMBL" id="OBZ79655.1"/>
    </source>
</evidence>